<name>A0ABT0X942_9ACTN</name>
<evidence type="ECO:0000313" key="1">
    <source>
        <dbReference type="EMBL" id="MCM2579051.1"/>
    </source>
</evidence>
<protein>
    <submittedName>
        <fullName evidence="1">Uncharacterized protein</fullName>
    </submittedName>
</protein>
<keyword evidence="2" id="KW-1185">Reference proteome</keyword>
<gene>
    <name evidence="1" type="ORF">M1E25_17110</name>
</gene>
<accession>A0ABT0X942</accession>
<dbReference type="RefSeq" id="WP_251416433.1">
    <property type="nucleotide sequence ID" value="NZ_JAMQGM010000037.1"/>
</dbReference>
<proteinExistence type="predicted"/>
<organism evidence="1 2">
    <name type="scientific">Streptomyces meridianus</name>
    <dbReference type="NCBI Taxonomy" id="2938945"/>
    <lineage>
        <taxon>Bacteria</taxon>
        <taxon>Bacillati</taxon>
        <taxon>Actinomycetota</taxon>
        <taxon>Actinomycetes</taxon>
        <taxon>Kitasatosporales</taxon>
        <taxon>Streptomycetaceae</taxon>
        <taxon>Streptomyces</taxon>
    </lineage>
</organism>
<reference evidence="1" key="1">
    <citation type="journal article" date="2023" name="Int. J. Syst. Evol. Microbiol.">
        <title>Streptomyces meridianus sp. nov. isolated from brackish water of the Tagus estuary in Alcochete, Portugal.</title>
        <authorList>
            <person name="Santos J.D.N."/>
            <person name="Klimek D."/>
            <person name="Calusinska M."/>
            <person name="Lobo Da Cunha A."/>
            <person name="Catita J."/>
            <person name="Goncalves H."/>
            <person name="Gonzalez I."/>
            <person name="Reyes F."/>
            <person name="Lage O.M."/>
        </authorList>
    </citation>
    <scope>NUCLEOTIDE SEQUENCE</scope>
    <source>
        <strain evidence="1">MTZ3.1</strain>
    </source>
</reference>
<evidence type="ECO:0000313" key="2">
    <source>
        <dbReference type="Proteomes" id="UP001167160"/>
    </source>
</evidence>
<sequence length="64" mass="6925">MRNFDMGVVGWALTAVAVSSALVRLILGALAVHATRKLLTESTDRTHLLAVLRALLSSLKSPRR</sequence>
<dbReference type="Proteomes" id="UP001167160">
    <property type="component" value="Unassembled WGS sequence"/>
</dbReference>
<dbReference type="EMBL" id="JAMQGM010000037">
    <property type="protein sequence ID" value="MCM2579051.1"/>
    <property type="molecule type" value="Genomic_DNA"/>
</dbReference>
<comment type="caution">
    <text evidence="1">The sequence shown here is derived from an EMBL/GenBank/DDBJ whole genome shotgun (WGS) entry which is preliminary data.</text>
</comment>